<accession>A0A835MI15</accession>
<name>A0A835MI15_9ROSI</name>
<dbReference type="EMBL" id="JADGMS010000016">
    <property type="protein sequence ID" value="KAF9666695.1"/>
    <property type="molecule type" value="Genomic_DNA"/>
</dbReference>
<dbReference type="Proteomes" id="UP000657918">
    <property type="component" value="Chromosome 16"/>
</dbReference>
<evidence type="ECO:0000259" key="3">
    <source>
        <dbReference type="Pfam" id="PF24994"/>
    </source>
</evidence>
<dbReference type="InterPro" id="IPR040225">
    <property type="entry name" value="GIL1-like"/>
</dbReference>
<dbReference type="InterPro" id="IPR006943">
    <property type="entry name" value="DUF641_pln"/>
</dbReference>
<dbReference type="InterPro" id="IPR056813">
    <property type="entry name" value="GIL1_IRKI_C"/>
</dbReference>
<sequence>MDSVKSSAVTSKKSKFARNVAKVLHLRAATGIAPVDGVQKVVSQEEVKDDKHHRKAAASRPQSSDIDEHRKSLPLEAFVAKLFASVSCVKAAYAQLQYAQSPYDADGIQAADQFVISELKNLSELKQCYIKKQFDPSPETALVLADVQEQKSLSKTFEITGKKLESQLRLKESEVMYLREKMEESIRQNRLLENRLDQSGHLSMPDNLRQTGLSPSHFTTVLLHTVKSIRNFVKLMIGEMKSAGWDLDAAAESIVSDVAYWRADDKCFAFESFVSRVMFDGFHLTNFSPQKESLPEKKNQQRLFVKRFSELKLAKATEFIAHNPKSTFAKFCLDKYLQLIHPQMETSFFGNLSKRSLVNSGEFPDTNFFATFAEMARPVWLLHCLAYSFDPEASIFQVRRGHRFSEVYMESVAEDALLSSENAPEADLSVAFTVVPGFRIGKTVIQCQVYLSPLQNKVKRG</sequence>
<keyword evidence="5" id="KW-1185">Reference proteome</keyword>
<organism evidence="4 5">
    <name type="scientific">Salix dunnii</name>
    <dbReference type="NCBI Taxonomy" id="1413687"/>
    <lineage>
        <taxon>Eukaryota</taxon>
        <taxon>Viridiplantae</taxon>
        <taxon>Streptophyta</taxon>
        <taxon>Embryophyta</taxon>
        <taxon>Tracheophyta</taxon>
        <taxon>Spermatophyta</taxon>
        <taxon>Magnoliopsida</taxon>
        <taxon>eudicotyledons</taxon>
        <taxon>Gunneridae</taxon>
        <taxon>Pentapetalae</taxon>
        <taxon>rosids</taxon>
        <taxon>fabids</taxon>
        <taxon>Malpighiales</taxon>
        <taxon>Salicaceae</taxon>
        <taxon>Saliceae</taxon>
        <taxon>Salix</taxon>
    </lineage>
</organism>
<protein>
    <recommendedName>
        <fullName evidence="6">DUF641 domain-containing protein</fullName>
    </recommendedName>
</protein>
<dbReference type="AlphaFoldDB" id="A0A835MI15"/>
<evidence type="ECO:0000259" key="2">
    <source>
        <dbReference type="Pfam" id="PF04859"/>
    </source>
</evidence>
<feature type="region of interest" description="Disordered" evidence="1">
    <location>
        <begin position="43"/>
        <end position="67"/>
    </location>
</feature>
<dbReference type="Pfam" id="PF04859">
    <property type="entry name" value="DUF641"/>
    <property type="match status" value="1"/>
</dbReference>
<feature type="domain" description="DUF641" evidence="2">
    <location>
        <begin position="75"/>
        <end position="195"/>
    </location>
</feature>
<comment type="caution">
    <text evidence="4">The sequence shown here is derived from an EMBL/GenBank/DDBJ whole genome shotgun (WGS) entry which is preliminary data.</text>
</comment>
<feature type="domain" description="GIL1/IRKI C-terminal" evidence="3">
    <location>
        <begin position="395"/>
        <end position="450"/>
    </location>
</feature>
<evidence type="ECO:0000313" key="5">
    <source>
        <dbReference type="Proteomes" id="UP000657918"/>
    </source>
</evidence>
<dbReference type="GO" id="GO:0009639">
    <property type="term" value="P:response to red or far red light"/>
    <property type="evidence" value="ECO:0007669"/>
    <property type="project" value="InterPro"/>
</dbReference>
<proteinExistence type="predicted"/>
<gene>
    <name evidence="4" type="ORF">SADUNF_Sadunf16G0255500</name>
</gene>
<evidence type="ECO:0000256" key="1">
    <source>
        <dbReference type="SAM" id="MobiDB-lite"/>
    </source>
</evidence>
<dbReference type="PANTHER" id="PTHR31161">
    <property type="entry name" value="PROTEIN GRAVITROPIC IN THE LIGHT 1"/>
    <property type="match status" value="1"/>
</dbReference>
<dbReference type="Pfam" id="PF24994">
    <property type="entry name" value="GIL1_IRKI_C"/>
    <property type="match status" value="1"/>
</dbReference>
<evidence type="ECO:0000313" key="4">
    <source>
        <dbReference type="EMBL" id="KAF9666695.1"/>
    </source>
</evidence>
<dbReference type="OrthoDB" id="1915848at2759"/>
<dbReference type="GO" id="GO:0009959">
    <property type="term" value="P:negative gravitropism"/>
    <property type="evidence" value="ECO:0007669"/>
    <property type="project" value="InterPro"/>
</dbReference>
<reference evidence="4 5" key="1">
    <citation type="submission" date="2020-10" db="EMBL/GenBank/DDBJ databases">
        <title>Plant Genome Project.</title>
        <authorList>
            <person name="Zhang R.-G."/>
        </authorList>
    </citation>
    <scope>NUCLEOTIDE SEQUENCE [LARGE SCALE GENOMIC DNA]</scope>
    <source>
        <strain evidence="4">FAFU-HL-1</strain>
        <tissue evidence="4">Leaf</tissue>
    </source>
</reference>
<evidence type="ECO:0008006" key="6">
    <source>
        <dbReference type="Google" id="ProtNLM"/>
    </source>
</evidence>